<dbReference type="InterPro" id="IPR041679">
    <property type="entry name" value="DNA2/NAM7-like_C"/>
</dbReference>
<evidence type="ECO:0000256" key="3">
    <source>
        <dbReference type="SAM" id="MobiDB-lite"/>
    </source>
</evidence>
<evidence type="ECO:0000313" key="6">
    <source>
        <dbReference type="Proteomes" id="UP001208570"/>
    </source>
</evidence>
<feature type="domain" description="DNA2/NAM7 helicase-like C-terminal" evidence="4">
    <location>
        <begin position="169"/>
        <end position="198"/>
    </location>
</feature>
<evidence type="ECO:0000259" key="4">
    <source>
        <dbReference type="Pfam" id="PF13087"/>
    </source>
</evidence>
<feature type="region of interest" description="Disordered" evidence="3">
    <location>
        <begin position="688"/>
        <end position="736"/>
    </location>
</feature>
<feature type="region of interest" description="Disordered" evidence="3">
    <location>
        <begin position="12"/>
        <end position="48"/>
    </location>
</feature>
<dbReference type="CDD" id="cd18808">
    <property type="entry name" value="SF1_C_Upf1"/>
    <property type="match status" value="1"/>
</dbReference>
<dbReference type="InterPro" id="IPR027417">
    <property type="entry name" value="P-loop_NTPase"/>
</dbReference>
<dbReference type="PANTHER" id="PTHR45418:SF1">
    <property type="entry name" value="CANCER_TESTIS ANTIGEN 55"/>
    <property type="match status" value="1"/>
</dbReference>
<feature type="compositionally biased region" description="Polar residues" evidence="3">
    <location>
        <begin position="688"/>
        <end position="705"/>
    </location>
</feature>
<keyword evidence="6" id="KW-1185">Reference proteome</keyword>
<keyword evidence="2" id="KW-0963">Cytoplasm</keyword>
<name>A0AAD9NAQ0_9ANNE</name>
<feature type="domain" description="DNA2/NAM7 helicase-like C-terminal" evidence="4">
    <location>
        <begin position="92"/>
        <end position="159"/>
    </location>
</feature>
<evidence type="ECO:0000256" key="2">
    <source>
        <dbReference type="ARBA" id="ARBA00022490"/>
    </source>
</evidence>
<protein>
    <recommendedName>
        <fullName evidence="4">DNA2/NAM7 helicase-like C-terminal domain-containing protein</fullName>
    </recommendedName>
</protein>
<dbReference type="AlphaFoldDB" id="A0AAD9NAQ0"/>
<proteinExistence type="predicted"/>
<comment type="subcellular location">
    <subcellularLocation>
        <location evidence="1">Cytoplasm</location>
    </subcellularLocation>
</comment>
<dbReference type="InterPro" id="IPR047187">
    <property type="entry name" value="SF1_C_Upf1"/>
</dbReference>
<accession>A0AAD9NAQ0</accession>
<organism evidence="5 6">
    <name type="scientific">Paralvinella palmiformis</name>
    <dbReference type="NCBI Taxonomy" id="53620"/>
    <lineage>
        <taxon>Eukaryota</taxon>
        <taxon>Metazoa</taxon>
        <taxon>Spiralia</taxon>
        <taxon>Lophotrochozoa</taxon>
        <taxon>Annelida</taxon>
        <taxon>Polychaeta</taxon>
        <taxon>Sedentaria</taxon>
        <taxon>Canalipalpata</taxon>
        <taxon>Terebellida</taxon>
        <taxon>Terebelliformia</taxon>
        <taxon>Alvinellidae</taxon>
        <taxon>Paralvinella</taxon>
    </lineage>
</organism>
<gene>
    <name evidence="5" type="ORF">LSH36_85g05045</name>
</gene>
<dbReference type="Pfam" id="PF13087">
    <property type="entry name" value="AAA_12"/>
    <property type="match status" value="2"/>
</dbReference>
<dbReference type="PANTHER" id="PTHR45418">
    <property type="entry name" value="CANCER/TESTIS ANTIGEN 55"/>
    <property type="match status" value="1"/>
</dbReference>
<dbReference type="SUPFAM" id="SSF52540">
    <property type="entry name" value="P-loop containing nucleoside triphosphate hydrolases"/>
    <property type="match status" value="1"/>
</dbReference>
<dbReference type="Gene3D" id="3.40.50.300">
    <property type="entry name" value="P-loop containing nucleotide triphosphate hydrolases"/>
    <property type="match status" value="1"/>
</dbReference>
<feature type="compositionally biased region" description="Polar residues" evidence="3">
    <location>
        <begin position="719"/>
        <end position="729"/>
    </location>
</feature>
<feature type="compositionally biased region" description="Acidic residues" evidence="3">
    <location>
        <begin position="12"/>
        <end position="42"/>
    </location>
</feature>
<reference evidence="5" key="1">
    <citation type="journal article" date="2023" name="Mol. Biol. Evol.">
        <title>Third-Generation Sequencing Reveals the Adaptive Role of the Epigenome in Three Deep-Sea Polychaetes.</title>
        <authorList>
            <person name="Perez M."/>
            <person name="Aroh O."/>
            <person name="Sun Y."/>
            <person name="Lan Y."/>
            <person name="Juniper S.K."/>
            <person name="Young C.R."/>
            <person name="Angers B."/>
            <person name="Qian P.Y."/>
        </authorList>
    </citation>
    <scope>NUCLEOTIDE SEQUENCE</scope>
    <source>
        <strain evidence="5">P08H-3</strain>
    </source>
</reference>
<sequence length="736" mass="79947">MVANERRIFADESDIDVTSDDSDLDDSYEDYEGSMNIDDEEGYSGNEKISGEDVWQKSLGRPKLDNRNWSKSSFLYCITRSWEMLAWKINYERLPVLDMHEPNGGDGEDMREGSSPSWFNPMEAVQVMKYLNALVGNDVQPLTCDDIGVITPYRKQVRSGESGINHDIRYNLGFISNPKRFNVAITRAQALLIIVGNPHTLAEDPCWKTMIQYCVANHAYTGCDLPRDITLYKSLQNQENSLANDGVHIEGQGGHMENPMQHISSQSSSTAFSGKTTSEVNDSSASGDKLLVNCPTGLVSTPTTINQNTDLTATQSTVNIVCSKQEEIDSGKKLNITDNDTGKTAVFDVVTSHMMLSSSSSIMPLLTTSSQTTPPHTLYITSLATSSGVTCPDTSLSVNGSPVTSSPGTSVCVLSSSPSSSQLPGVLTAHSSSISTKAVDSPCTAVVGDTMPSTVVFSNLMTASPQEQTLLSSSQKLIKRNYLGKSVELDVEPSPKKEILVESSKELSAELLSIYPSSTESSHTETLIVEHPPMEDTIVKLPNGAMPPTNMSPSEWKPAAPSPIKYQCATQSPVESPDVTPFLTEPLFREPVPVKFNPADSLFVEALHAEVKPGVPAHTKPLARESTEHQSKGEVFTEPSLTGFQCADHSPRYLNLAEQSFTELLPAEPSPTESVLAEQLNTESVHLEQSSTESTYFQQSKTETLPAQELPGEIGYVPQSPTESVQAEQSDVETGH</sequence>
<feature type="non-terminal residue" evidence="5">
    <location>
        <position position="1"/>
    </location>
</feature>
<evidence type="ECO:0000256" key="1">
    <source>
        <dbReference type="ARBA" id="ARBA00004496"/>
    </source>
</evidence>
<dbReference type="GO" id="GO:0005737">
    <property type="term" value="C:cytoplasm"/>
    <property type="evidence" value="ECO:0007669"/>
    <property type="project" value="UniProtKB-SubCell"/>
</dbReference>
<dbReference type="Proteomes" id="UP001208570">
    <property type="component" value="Unassembled WGS sequence"/>
</dbReference>
<feature type="region of interest" description="Disordered" evidence="3">
    <location>
        <begin position="261"/>
        <end position="286"/>
    </location>
</feature>
<dbReference type="EMBL" id="JAODUP010000085">
    <property type="protein sequence ID" value="KAK2163120.1"/>
    <property type="molecule type" value="Genomic_DNA"/>
</dbReference>
<evidence type="ECO:0000313" key="5">
    <source>
        <dbReference type="EMBL" id="KAK2163120.1"/>
    </source>
</evidence>
<comment type="caution">
    <text evidence="5">The sequence shown here is derived from an EMBL/GenBank/DDBJ whole genome shotgun (WGS) entry which is preliminary data.</text>
</comment>